<name>A0AAQ0D8R9_9STAP</name>
<reference evidence="2" key="1">
    <citation type="journal article" date="2021" name="Front. Microbiol.">
        <title>Presence and Characterization of a Novel cfr-Carrying Tn558 Transposon Derivative in Staphylococcus delphini Isolated From Retail Food.</title>
        <authorList>
            <person name="Zhang F."/>
            <person name="Wu S."/>
            <person name="Huang J."/>
            <person name="Yang R."/>
            <person name="Zhang J."/>
            <person name="Lei T."/>
            <person name="Dai J."/>
            <person name="Ding Y."/>
            <person name="Xue L."/>
            <person name="Wang J."/>
            <person name="Chen M."/>
            <person name="Wu Q."/>
        </authorList>
    </citation>
    <scope>NUCLEOTIDE SEQUENCE</scope>
    <source>
        <strain evidence="2">2794-1</strain>
    </source>
</reference>
<dbReference type="InterPro" id="IPR006944">
    <property type="entry name" value="Phage/GTA_portal"/>
</dbReference>
<dbReference type="NCBIfam" id="TIGR01537">
    <property type="entry name" value="portal_HK97"/>
    <property type="match status" value="1"/>
</dbReference>
<feature type="region of interest" description="Disordered" evidence="1">
    <location>
        <begin position="370"/>
        <end position="392"/>
    </location>
</feature>
<protein>
    <submittedName>
        <fullName evidence="2">Phage portal protein</fullName>
    </submittedName>
</protein>
<dbReference type="EMBL" id="CP063367">
    <property type="protein sequence ID" value="QUM70323.1"/>
    <property type="molecule type" value="Genomic_DNA"/>
</dbReference>
<evidence type="ECO:0000256" key="1">
    <source>
        <dbReference type="SAM" id="MobiDB-lite"/>
    </source>
</evidence>
<dbReference type="InterPro" id="IPR006427">
    <property type="entry name" value="Portal_HK97"/>
</dbReference>
<evidence type="ECO:0000313" key="3">
    <source>
        <dbReference type="Proteomes" id="UP000675994"/>
    </source>
</evidence>
<gene>
    <name evidence="2" type="ORF">IPU22_05285</name>
</gene>
<evidence type="ECO:0000313" key="2">
    <source>
        <dbReference type="EMBL" id="QUM70323.1"/>
    </source>
</evidence>
<sequence length="392" mass="45084">MGFLDVVFKRNLEVRDMLDLKLENDPASRSYLKRMALETSINFIARTFSQSEFWVKDGQELKRDKLYYKLNVRPNTDSSASDFWHKVIYRLVYDNEVLIIKTDSDDLLIADDFYREEFAVYEDIFKDVVVKDFKFERSFKMNEVIYLNYNNDKLQRFVESLFADYGELFGRMMDTQLRMNQIRGVVRTTKGAGELDNASMQRMQKFINKIYGQLNNNGTAIVPEIPPFQFEEISKNSSSGRDNSGENLQKVKRMIIDDVAKIIGIPSNLIHGDVADLSNAMTAYIDFCINPLIAKIEDELNSKFFTETEFLKGKRIKVVGINAVDPIKNAEKVDKLISSSAAKQNEVREMLGLAPVDGGDRFILTKNYQTEDDLKGGENENEDETRANESNV</sequence>
<dbReference type="Proteomes" id="UP000675994">
    <property type="component" value="Chromosome"/>
</dbReference>
<dbReference type="Pfam" id="PF04860">
    <property type="entry name" value="Phage_portal"/>
    <property type="match status" value="1"/>
</dbReference>
<dbReference type="RefSeq" id="WP_212575364.1">
    <property type="nucleotide sequence ID" value="NZ_CP063367.1"/>
</dbReference>
<proteinExistence type="predicted"/>
<organism evidence="2 3">
    <name type="scientific">Staphylococcus delphini</name>
    <dbReference type="NCBI Taxonomy" id="53344"/>
    <lineage>
        <taxon>Bacteria</taxon>
        <taxon>Bacillati</taxon>
        <taxon>Bacillota</taxon>
        <taxon>Bacilli</taxon>
        <taxon>Bacillales</taxon>
        <taxon>Staphylococcaceae</taxon>
        <taxon>Staphylococcus</taxon>
        <taxon>Staphylococcus intermedius group</taxon>
    </lineage>
</organism>
<accession>A0AAQ0D8R9</accession>
<dbReference type="AlphaFoldDB" id="A0AAQ0D8R9"/>